<proteinExistence type="predicted"/>
<name>E5AF44_LEPMJ</name>
<sequence length="97" mass="11203">MDDPVAEIPHVIHLLTQSPPSTQHNAIERYFTPNASFTHPFVRTGSWSHSRVMIAGIYRWYKIMSPRIEIGVDSVATTSDRIRRTRTIKRITMIIKV</sequence>
<dbReference type="EMBL" id="FP929139">
    <property type="protein sequence ID" value="CBY01833.1"/>
    <property type="molecule type" value="Genomic_DNA"/>
</dbReference>
<dbReference type="OrthoDB" id="2344312at2759"/>
<dbReference type="AlphaFoldDB" id="E5AF44"/>
<evidence type="ECO:0000313" key="3">
    <source>
        <dbReference type="Proteomes" id="UP000002668"/>
    </source>
</evidence>
<evidence type="ECO:0000313" key="2">
    <source>
        <dbReference type="EMBL" id="CBY01833.1"/>
    </source>
</evidence>
<keyword evidence="3" id="KW-1185">Reference proteome</keyword>
<dbReference type="PANTHER" id="PTHR35393:SF1">
    <property type="entry name" value="SNOAL-LIKE DOMAIN-CONTAINING PROTEIN"/>
    <property type="match status" value="1"/>
</dbReference>
<dbReference type="VEuPathDB" id="FungiDB:LEMA_uP006200.1"/>
<feature type="domain" description="SigF-like NTF2-like" evidence="1">
    <location>
        <begin position="1"/>
        <end position="76"/>
    </location>
</feature>
<dbReference type="OMA" id="VYERANH"/>
<dbReference type="InParanoid" id="E5AF44"/>
<dbReference type="eggNOG" id="ENOG502R975">
    <property type="taxonomic scope" value="Eukaryota"/>
</dbReference>
<evidence type="ECO:0000259" key="1">
    <source>
        <dbReference type="Pfam" id="PF24840"/>
    </source>
</evidence>
<gene>
    <name evidence="2" type="ORF">LEMA_uP006200.1</name>
</gene>
<accession>E5AF44</accession>
<protein>
    <submittedName>
        <fullName evidence="2">Predicted protein</fullName>
    </submittedName>
</protein>
<dbReference type="Proteomes" id="UP000002668">
    <property type="component" value="Genome"/>
</dbReference>
<dbReference type="HOGENOM" id="CLU_176452_0_0_1"/>
<dbReference type="Pfam" id="PF24840">
    <property type="entry name" value="NTF2_SigF"/>
    <property type="match status" value="1"/>
</dbReference>
<dbReference type="STRING" id="985895.E5AF44"/>
<dbReference type="PANTHER" id="PTHR35393">
    <property type="entry name" value="CHROMOSOME 1, WHOLE GENOME SHOTGUN SEQUENCE"/>
    <property type="match status" value="1"/>
</dbReference>
<dbReference type="InterPro" id="IPR057514">
    <property type="entry name" value="NTF2_SigF"/>
</dbReference>
<reference evidence="3" key="1">
    <citation type="journal article" date="2011" name="Nat. Commun.">
        <title>Effector diversification within compartments of the Leptosphaeria maculans genome affected by Repeat-Induced Point mutations.</title>
        <authorList>
            <person name="Rouxel T."/>
            <person name="Grandaubert J."/>
            <person name="Hane J.K."/>
            <person name="Hoede C."/>
            <person name="van de Wouw A.P."/>
            <person name="Couloux A."/>
            <person name="Dominguez V."/>
            <person name="Anthouard V."/>
            <person name="Bally P."/>
            <person name="Bourras S."/>
            <person name="Cozijnsen A.J."/>
            <person name="Ciuffetti L.M."/>
            <person name="Degrave A."/>
            <person name="Dilmaghani A."/>
            <person name="Duret L."/>
            <person name="Fudal I."/>
            <person name="Goodwin S.B."/>
            <person name="Gout L."/>
            <person name="Glaser N."/>
            <person name="Linglin J."/>
            <person name="Kema G.H.J."/>
            <person name="Lapalu N."/>
            <person name="Lawrence C.B."/>
            <person name="May K."/>
            <person name="Meyer M."/>
            <person name="Ollivier B."/>
            <person name="Poulain J."/>
            <person name="Schoch C.L."/>
            <person name="Simon A."/>
            <person name="Spatafora J.W."/>
            <person name="Stachowiak A."/>
            <person name="Turgeon B.G."/>
            <person name="Tyler B.M."/>
            <person name="Vincent D."/>
            <person name="Weissenbach J."/>
            <person name="Amselem J."/>
            <person name="Quesneville H."/>
            <person name="Oliver R.P."/>
            <person name="Wincker P."/>
            <person name="Balesdent M.-H."/>
            <person name="Howlett B.J."/>
        </authorList>
    </citation>
    <scope>NUCLEOTIDE SEQUENCE [LARGE SCALE GENOMIC DNA]</scope>
    <source>
        <strain evidence="3">JN3 / isolate v23.1.3 / race Av1-4-5-6-7-8</strain>
    </source>
</reference>
<organism evidence="2 3">
    <name type="scientific">Leptosphaeria maculans (strain JN3 / isolate v23.1.3 / race Av1-4-5-6-7-8)</name>
    <name type="common">Blackleg fungus</name>
    <name type="synonym">Phoma lingam</name>
    <dbReference type="NCBI Taxonomy" id="985895"/>
    <lineage>
        <taxon>Eukaryota</taxon>
        <taxon>Fungi</taxon>
        <taxon>Dikarya</taxon>
        <taxon>Ascomycota</taxon>
        <taxon>Pezizomycotina</taxon>
        <taxon>Dothideomycetes</taxon>
        <taxon>Pleosporomycetidae</taxon>
        <taxon>Pleosporales</taxon>
        <taxon>Pleosporineae</taxon>
        <taxon>Leptosphaeriaceae</taxon>
        <taxon>Plenodomus</taxon>
        <taxon>Plenodomus lingam/Leptosphaeria maculans species complex</taxon>
    </lineage>
</organism>